<evidence type="ECO:0000313" key="3">
    <source>
        <dbReference type="Proteomes" id="UP000092993"/>
    </source>
</evidence>
<protein>
    <submittedName>
        <fullName evidence="2">Uncharacterized protein</fullName>
    </submittedName>
</protein>
<dbReference type="EMBL" id="LUGG01000009">
    <property type="protein sequence ID" value="OBZ72189.1"/>
    <property type="molecule type" value="Genomic_DNA"/>
</dbReference>
<sequence>MHLSLPYPPAFIEVEHYVSNPIGLVHIMSLSFTTTTGSEITQDQLEKCATLYSHNYGVWGPRAKETSDKHEPGERVKINPKSLRNGYLAGNSLLATCHVGHELVGHAHGLLDHAAGGQNGLPQTRDRHQANQESETSRAYGIRDSIHPPRCMQSRRRATADIPIAEIDLDFIKTHGPSVIRTAPVTYINKATLHGTLFEGVPADPTVVSCADTKFFVDHAEPLAALAAHQAVARWPLGTLPEGYEFFVLVRVPDML</sequence>
<dbReference type="STRING" id="5627.A0A1C7M752"/>
<feature type="region of interest" description="Disordered" evidence="1">
    <location>
        <begin position="114"/>
        <end position="147"/>
    </location>
</feature>
<gene>
    <name evidence="2" type="ORF">A0H81_07969</name>
</gene>
<name>A0A1C7M752_GRIFR</name>
<reference evidence="2 3" key="1">
    <citation type="submission" date="2016-03" db="EMBL/GenBank/DDBJ databases">
        <title>Whole genome sequencing of Grifola frondosa 9006-11.</title>
        <authorList>
            <person name="Min B."/>
            <person name="Park H."/>
            <person name="Kim J.-G."/>
            <person name="Cho H."/>
            <person name="Oh Y.-L."/>
            <person name="Kong W.-S."/>
            <person name="Choi I.-G."/>
        </authorList>
    </citation>
    <scope>NUCLEOTIDE SEQUENCE [LARGE SCALE GENOMIC DNA]</scope>
    <source>
        <strain evidence="2 3">9006-11</strain>
    </source>
</reference>
<evidence type="ECO:0000313" key="2">
    <source>
        <dbReference type="EMBL" id="OBZ72189.1"/>
    </source>
</evidence>
<evidence type="ECO:0000256" key="1">
    <source>
        <dbReference type="SAM" id="MobiDB-lite"/>
    </source>
</evidence>
<dbReference type="AlphaFoldDB" id="A0A1C7M752"/>
<dbReference type="OrthoDB" id="2019666at2759"/>
<keyword evidence="3" id="KW-1185">Reference proteome</keyword>
<comment type="caution">
    <text evidence="2">The sequence shown here is derived from an EMBL/GenBank/DDBJ whole genome shotgun (WGS) entry which is preliminary data.</text>
</comment>
<dbReference type="Proteomes" id="UP000092993">
    <property type="component" value="Unassembled WGS sequence"/>
</dbReference>
<organism evidence="2 3">
    <name type="scientific">Grifola frondosa</name>
    <name type="common">Maitake</name>
    <name type="synonym">Polyporus frondosus</name>
    <dbReference type="NCBI Taxonomy" id="5627"/>
    <lineage>
        <taxon>Eukaryota</taxon>
        <taxon>Fungi</taxon>
        <taxon>Dikarya</taxon>
        <taxon>Basidiomycota</taxon>
        <taxon>Agaricomycotina</taxon>
        <taxon>Agaricomycetes</taxon>
        <taxon>Polyporales</taxon>
        <taxon>Grifolaceae</taxon>
        <taxon>Grifola</taxon>
    </lineage>
</organism>
<proteinExistence type="predicted"/>
<accession>A0A1C7M752</accession>